<protein>
    <submittedName>
        <fullName evidence="2">Uncharacterized protein</fullName>
    </submittedName>
</protein>
<proteinExistence type="predicted"/>
<evidence type="ECO:0000313" key="2">
    <source>
        <dbReference type="EMBL" id="TYL93485.1"/>
    </source>
</evidence>
<name>A0A5D3KNU7_9BRAD</name>
<dbReference type="AlphaFoldDB" id="A0A5D3KNU7"/>
<dbReference type="OrthoDB" id="8256187at2"/>
<dbReference type="EMBL" id="VSSS01000032">
    <property type="protein sequence ID" value="TYL93485.1"/>
    <property type="molecule type" value="Genomic_DNA"/>
</dbReference>
<dbReference type="Proteomes" id="UP000324758">
    <property type="component" value="Unassembled WGS sequence"/>
</dbReference>
<reference evidence="2 3" key="1">
    <citation type="submission" date="2019-08" db="EMBL/GenBank/DDBJ databases">
        <title>Bradyrhizobium hipponensis sp. nov., a rhizobium isolated from a Lupinus angustifolius root nodule in Tunisia.</title>
        <authorList>
            <person name="Off K."/>
            <person name="Rejili M."/>
            <person name="Mars M."/>
            <person name="Brachmann A."/>
            <person name="Marin M."/>
        </authorList>
    </citation>
    <scope>NUCLEOTIDE SEQUENCE [LARGE SCALE GENOMIC DNA]</scope>
    <source>
        <strain evidence="2 3">CTAW71</strain>
    </source>
</reference>
<feature type="transmembrane region" description="Helical" evidence="1">
    <location>
        <begin position="33"/>
        <end position="60"/>
    </location>
</feature>
<keyword evidence="3" id="KW-1185">Reference proteome</keyword>
<keyword evidence="1" id="KW-0472">Membrane</keyword>
<accession>A0A5D3KNU7</accession>
<organism evidence="2 3">
    <name type="scientific">Bradyrhizobium rifense</name>
    <dbReference type="NCBI Taxonomy" id="515499"/>
    <lineage>
        <taxon>Bacteria</taxon>
        <taxon>Pseudomonadati</taxon>
        <taxon>Pseudomonadota</taxon>
        <taxon>Alphaproteobacteria</taxon>
        <taxon>Hyphomicrobiales</taxon>
        <taxon>Nitrobacteraceae</taxon>
        <taxon>Bradyrhizobium</taxon>
    </lineage>
</organism>
<sequence>MSDTNNKKIEMIQKTLSAKPLAKMRERAFEGAFLGIALIAMAGWAYFIILLSVKFFFWLFG</sequence>
<gene>
    <name evidence="2" type="ORF">FXB40_21905</name>
</gene>
<dbReference type="RefSeq" id="WP_148774246.1">
    <property type="nucleotide sequence ID" value="NZ_VSSS01000032.1"/>
</dbReference>
<comment type="caution">
    <text evidence="2">The sequence shown here is derived from an EMBL/GenBank/DDBJ whole genome shotgun (WGS) entry which is preliminary data.</text>
</comment>
<evidence type="ECO:0000256" key="1">
    <source>
        <dbReference type="SAM" id="Phobius"/>
    </source>
</evidence>
<keyword evidence="1" id="KW-1133">Transmembrane helix</keyword>
<keyword evidence="1" id="KW-0812">Transmembrane</keyword>
<evidence type="ECO:0000313" key="3">
    <source>
        <dbReference type="Proteomes" id="UP000324758"/>
    </source>
</evidence>